<keyword evidence="3 7" id="KW-0812">Transmembrane</keyword>
<name>A0A6J6C515_9ZZZZ</name>
<reference evidence="9" key="1">
    <citation type="submission" date="2020-05" db="EMBL/GenBank/DDBJ databases">
        <authorList>
            <person name="Chiriac C."/>
            <person name="Salcher M."/>
            <person name="Ghai R."/>
            <person name="Kavagutti S V."/>
        </authorList>
    </citation>
    <scope>NUCLEOTIDE SEQUENCE</scope>
</reference>
<organism evidence="9">
    <name type="scientific">freshwater metagenome</name>
    <dbReference type="NCBI Taxonomy" id="449393"/>
    <lineage>
        <taxon>unclassified sequences</taxon>
        <taxon>metagenomes</taxon>
        <taxon>ecological metagenomes</taxon>
    </lineage>
</organism>
<proteinExistence type="predicted"/>
<dbReference type="InterPro" id="IPR010420">
    <property type="entry name" value="CASTOR/POLLUX/SYM8_dom"/>
</dbReference>
<evidence type="ECO:0000256" key="1">
    <source>
        <dbReference type="ARBA" id="ARBA00004127"/>
    </source>
</evidence>
<dbReference type="PANTHER" id="PTHR31563">
    <property type="entry name" value="ION CHANNEL POLLUX-RELATED"/>
    <property type="match status" value="1"/>
</dbReference>
<feature type="transmembrane region" description="Helical" evidence="7">
    <location>
        <begin position="40"/>
        <end position="66"/>
    </location>
</feature>
<dbReference type="InterPro" id="IPR044849">
    <property type="entry name" value="CASTOR/POLLUX/SYM8-like"/>
</dbReference>
<dbReference type="EMBL" id="CAEZSV010000010">
    <property type="protein sequence ID" value="CAB4546027.1"/>
    <property type="molecule type" value="Genomic_DNA"/>
</dbReference>
<dbReference type="AlphaFoldDB" id="A0A6J6C515"/>
<protein>
    <submittedName>
        <fullName evidence="9">Unannotated protein</fullName>
    </submittedName>
</protein>
<evidence type="ECO:0000256" key="5">
    <source>
        <dbReference type="ARBA" id="ARBA00023065"/>
    </source>
</evidence>
<accession>A0A6J6C515</accession>
<feature type="domain" description="CASTOR/POLLUX/SYM8 ion channel conserved" evidence="8">
    <location>
        <begin position="287"/>
        <end position="381"/>
    </location>
</feature>
<keyword evidence="6 7" id="KW-0472">Membrane</keyword>
<evidence type="ECO:0000259" key="8">
    <source>
        <dbReference type="Pfam" id="PF06241"/>
    </source>
</evidence>
<keyword evidence="5" id="KW-0406">Ion transport</keyword>
<sequence>MSTPTGSDRSYGAQSAGSTNATAQKNTFARKMRYRFDNTLARGPVVLIGWLLFAAAVLSVPFWLYLELDPDGVGGGENAKPAPENLFNSFWAVLGKGGFSQLTWEGRSFSILITVASLVTGGAMFAFITATTSKKLTDLKRGKGPVVENNHVMILGWGPQVYSILQQLDVANENNPGTAVILAPTPQETMVDEIKNRVGKLKHTKIITRSVEPSNPKILADMSVATAKSIIVLGTKGTPGAVTGVLSALANLAPDSKTVVIADVNDTSAANALLQSGQGRVVTVESQELIAQVTAHACRQPGLAAIYLDLLDFEGNEMYYQPAGAAAGKMFGEALLAYPNASLIGIRRPDGAVWLYPPMNTVINSDDSIIAIAEDDDRIVWNAPRPELDSFGPQTALFAAPKSAPSQTLVIGWNSMAKKVLREIGDYATPGSAALVMAQAARVTSDELKDLSTQNMQVITRAYDGSFNELSAALPGSQFDQVIIFGYRGKTQPADADAQTLLSLLAVNTLKQWGAFGYGRARIIAEILDSNNVELARVVAVEDLVVSDRLTSLMMTQLSQSPHLSPIFQQLFGPGGVYLSAKPINYYVASGETTYAQLVAAGRARGEVIIGYRDNEAGAGLTAGIHLNPSKDSTFIAKPSDQAIVIGPME</sequence>
<evidence type="ECO:0000256" key="6">
    <source>
        <dbReference type="ARBA" id="ARBA00023136"/>
    </source>
</evidence>
<evidence type="ECO:0000256" key="3">
    <source>
        <dbReference type="ARBA" id="ARBA00022692"/>
    </source>
</evidence>
<evidence type="ECO:0000256" key="7">
    <source>
        <dbReference type="SAM" id="Phobius"/>
    </source>
</evidence>
<dbReference type="GO" id="GO:0012505">
    <property type="term" value="C:endomembrane system"/>
    <property type="evidence" value="ECO:0007669"/>
    <property type="project" value="UniProtKB-SubCell"/>
</dbReference>
<keyword evidence="2" id="KW-0813">Transport</keyword>
<feature type="transmembrane region" description="Helical" evidence="7">
    <location>
        <begin position="109"/>
        <end position="131"/>
    </location>
</feature>
<dbReference type="Gene3D" id="3.40.50.720">
    <property type="entry name" value="NAD(P)-binding Rossmann-like Domain"/>
    <property type="match status" value="2"/>
</dbReference>
<evidence type="ECO:0000313" key="9">
    <source>
        <dbReference type="EMBL" id="CAB4546027.1"/>
    </source>
</evidence>
<evidence type="ECO:0000256" key="2">
    <source>
        <dbReference type="ARBA" id="ARBA00022448"/>
    </source>
</evidence>
<comment type="subcellular location">
    <subcellularLocation>
        <location evidence="1">Endomembrane system</location>
        <topology evidence="1">Multi-pass membrane protein</topology>
    </subcellularLocation>
</comment>
<keyword evidence="4 7" id="KW-1133">Transmembrane helix</keyword>
<gene>
    <name evidence="9" type="ORF">UFOPK1506_00112</name>
</gene>
<dbReference type="PANTHER" id="PTHR31563:SF10">
    <property type="entry name" value="ION CHANNEL POLLUX-RELATED"/>
    <property type="match status" value="1"/>
</dbReference>
<evidence type="ECO:0000256" key="4">
    <source>
        <dbReference type="ARBA" id="ARBA00022989"/>
    </source>
</evidence>
<dbReference type="GO" id="GO:0006811">
    <property type="term" value="P:monoatomic ion transport"/>
    <property type="evidence" value="ECO:0007669"/>
    <property type="project" value="UniProtKB-KW"/>
</dbReference>
<dbReference type="Pfam" id="PF06241">
    <property type="entry name" value="Castor_Poll_mid"/>
    <property type="match status" value="1"/>
</dbReference>